<evidence type="ECO:0000256" key="4">
    <source>
        <dbReference type="ARBA" id="ARBA00023163"/>
    </source>
</evidence>
<evidence type="ECO:0000256" key="3">
    <source>
        <dbReference type="ARBA" id="ARBA00023125"/>
    </source>
</evidence>
<organism evidence="6 7">
    <name type="scientific">Georgenia deserti</name>
    <dbReference type="NCBI Taxonomy" id="2093781"/>
    <lineage>
        <taxon>Bacteria</taxon>
        <taxon>Bacillati</taxon>
        <taxon>Actinomycetota</taxon>
        <taxon>Actinomycetes</taxon>
        <taxon>Micrococcales</taxon>
        <taxon>Bogoriellaceae</taxon>
        <taxon>Georgenia</taxon>
    </lineage>
</organism>
<protein>
    <submittedName>
        <fullName evidence="6">LysR substrate-binding domain-containing protein</fullName>
    </submittedName>
</protein>
<evidence type="ECO:0000256" key="1">
    <source>
        <dbReference type="ARBA" id="ARBA00009437"/>
    </source>
</evidence>
<dbReference type="SUPFAM" id="SSF46785">
    <property type="entry name" value="Winged helix' DNA-binding domain"/>
    <property type="match status" value="1"/>
</dbReference>
<evidence type="ECO:0000313" key="6">
    <source>
        <dbReference type="EMBL" id="MFD1718950.1"/>
    </source>
</evidence>
<keyword evidence="2" id="KW-0805">Transcription regulation</keyword>
<dbReference type="InterPro" id="IPR000847">
    <property type="entry name" value="LysR_HTH_N"/>
</dbReference>
<dbReference type="CDD" id="cd08436">
    <property type="entry name" value="PBP2_LTTR_like_3"/>
    <property type="match status" value="1"/>
</dbReference>
<evidence type="ECO:0000313" key="7">
    <source>
        <dbReference type="Proteomes" id="UP001597277"/>
    </source>
</evidence>
<dbReference type="PRINTS" id="PR00039">
    <property type="entry name" value="HTHLYSR"/>
</dbReference>
<dbReference type="Pfam" id="PF03466">
    <property type="entry name" value="LysR_substrate"/>
    <property type="match status" value="1"/>
</dbReference>
<dbReference type="EMBL" id="JBHUEE010000007">
    <property type="protein sequence ID" value="MFD1718950.1"/>
    <property type="molecule type" value="Genomic_DNA"/>
</dbReference>
<gene>
    <name evidence="6" type="ORF">ACFSE6_13975</name>
</gene>
<sequence>MELHQCRYVLAVAETGGFTRAAERCFVAQSALSHQIAKLERELGVTLFARSSRRVELTQAGAAFLPWARECLAAAERAVSEAADAAGEVRGRLTVGVIPTVAAVDIPELLQRFRDRYPAVRVALTMGASQEMTERVAGGRLDAAFLGLPEVDEPVGVGARELARDDLVAVLSPGHRLGTADHLSLAQIADEVFVDFPAGSPGRSQSDLAFAAAGLARDVAFEVSTADLFTGLIRQGLAVGLLPASFIGPRGEGLLTVPVDDGPRRVEYLVWSDFNPSPALRAFLGEVDRLSPVS</sequence>
<dbReference type="PANTHER" id="PTHR30346:SF30">
    <property type="entry name" value="SMALL NEUTRAL PROTEASE REGULATORY PROTEIN"/>
    <property type="match status" value="1"/>
</dbReference>
<keyword evidence="3" id="KW-0238">DNA-binding</keyword>
<keyword evidence="4" id="KW-0804">Transcription</keyword>
<dbReference type="SUPFAM" id="SSF53850">
    <property type="entry name" value="Periplasmic binding protein-like II"/>
    <property type="match status" value="1"/>
</dbReference>
<dbReference type="RefSeq" id="WP_388008257.1">
    <property type="nucleotide sequence ID" value="NZ_JBHUEE010000007.1"/>
</dbReference>
<comment type="caution">
    <text evidence="6">The sequence shown here is derived from an EMBL/GenBank/DDBJ whole genome shotgun (WGS) entry which is preliminary data.</text>
</comment>
<keyword evidence="7" id="KW-1185">Reference proteome</keyword>
<evidence type="ECO:0000259" key="5">
    <source>
        <dbReference type="PROSITE" id="PS50931"/>
    </source>
</evidence>
<evidence type="ECO:0000256" key="2">
    <source>
        <dbReference type="ARBA" id="ARBA00023015"/>
    </source>
</evidence>
<dbReference type="Gene3D" id="1.10.10.10">
    <property type="entry name" value="Winged helix-like DNA-binding domain superfamily/Winged helix DNA-binding domain"/>
    <property type="match status" value="1"/>
</dbReference>
<feature type="domain" description="HTH lysR-type" evidence="5">
    <location>
        <begin position="1"/>
        <end position="58"/>
    </location>
</feature>
<comment type="similarity">
    <text evidence="1">Belongs to the LysR transcriptional regulatory family.</text>
</comment>
<dbReference type="Proteomes" id="UP001597277">
    <property type="component" value="Unassembled WGS sequence"/>
</dbReference>
<dbReference type="Gene3D" id="3.40.190.290">
    <property type="match status" value="1"/>
</dbReference>
<proteinExistence type="inferred from homology"/>
<dbReference type="InterPro" id="IPR036390">
    <property type="entry name" value="WH_DNA-bd_sf"/>
</dbReference>
<dbReference type="PROSITE" id="PS50931">
    <property type="entry name" value="HTH_LYSR"/>
    <property type="match status" value="1"/>
</dbReference>
<dbReference type="Pfam" id="PF00126">
    <property type="entry name" value="HTH_1"/>
    <property type="match status" value="1"/>
</dbReference>
<dbReference type="PANTHER" id="PTHR30346">
    <property type="entry name" value="TRANSCRIPTIONAL DUAL REGULATOR HCAR-RELATED"/>
    <property type="match status" value="1"/>
</dbReference>
<dbReference type="InterPro" id="IPR036388">
    <property type="entry name" value="WH-like_DNA-bd_sf"/>
</dbReference>
<name>A0ABW4L656_9MICO</name>
<dbReference type="InterPro" id="IPR005119">
    <property type="entry name" value="LysR_subst-bd"/>
</dbReference>
<reference evidence="7" key="1">
    <citation type="journal article" date="2019" name="Int. J. Syst. Evol. Microbiol.">
        <title>The Global Catalogue of Microorganisms (GCM) 10K type strain sequencing project: providing services to taxonomists for standard genome sequencing and annotation.</title>
        <authorList>
            <consortium name="The Broad Institute Genomics Platform"/>
            <consortium name="The Broad Institute Genome Sequencing Center for Infectious Disease"/>
            <person name="Wu L."/>
            <person name="Ma J."/>
        </authorList>
    </citation>
    <scope>NUCLEOTIDE SEQUENCE [LARGE SCALE GENOMIC DNA]</scope>
    <source>
        <strain evidence="7">JCM 17130</strain>
    </source>
</reference>
<accession>A0ABW4L656</accession>